<feature type="domain" description="Fatty acid hydroxylase" evidence="2">
    <location>
        <begin position="90"/>
        <end position="235"/>
    </location>
</feature>
<keyword evidence="1" id="KW-0812">Transmembrane</keyword>
<dbReference type="RefSeq" id="WP_146456655.1">
    <property type="nucleotide sequence ID" value="NZ_SJPW01000002.1"/>
</dbReference>
<dbReference type="EMBL" id="SJPW01000002">
    <property type="protein sequence ID" value="TWU59211.1"/>
    <property type="molecule type" value="Genomic_DNA"/>
</dbReference>
<dbReference type="InterPro" id="IPR006694">
    <property type="entry name" value="Fatty_acid_hydroxylase"/>
</dbReference>
<feature type="transmembrane region" description="Helical" evidence="1">
    <location>
        <begin position="165"/>
        <end position="185"/>
    </location>
</feature>
<dbReference type="AlphaFoldDB" id="A0A5C6FHV9"/>
<keyword evidence="4" id="KW-1185">Reference proteome</keyword>
<keyword evidence="1" id="KW-1133">Transmembrane helix</keyword>
<dbReference type="Pfam" id="PF04116">
    <property type="entry name" value="FA_hydroxylase"/>
    <property type="match status" value="1"/>
</dbReference>
<name>A0A5C6FHV9_9BACT</name>
<dbReference type="GO" id="GO:0008610">
    <property type="term" value="P:lipid biosynthetic process"/>
    <property type="evidence" value="ECO:0007669"/>
    <property type="project" value="InterPro"/>
</dbReference>
<proteinExistence type="predicted"/>
<dbReference type="OrthoDB" id="9784228at2"/>
<reference evidence="3 4" key="1">
    <citation type="submission" date="2019-02" db="EMBL/GenBank/DDBJ databases">
        <title>Deep-cultivation of Planctomycetes and their phenomic and genomic characterization uncovers novel biology.</title>
        <authorList>
            <person name="Wiegand S."/>
            <person name="Jogler M."/>
            <person name="Boedeker C."/>
            <person name="Pinto D."/>
            <person name="Vollmers J."/>
            <person name="Rivas-Marin E."/>
            <person name="Kohn T."/>
            <person name="Peeters S.H."/>
            <person name="Heuer A."/>
            <person name="Rast P."/>
            <person name="Oberbeckmann S."/>
            <person name="Bunk B."/>
            <person name="Jeske O."/>
            <person name="Meyerdierks A."/>
            <person name="Storesund J.E."/>
            <person name="Kallscheuer N."/>
            <person name="Luecker S."/>
            <person name="Lage O.M."/>
            <person name="Pohl T."/>
            <person name="Merkel B.J."/>
            <person name="Hornburger P."/>
            <person name="Mueller R.-W."/>
            <person name="Bruemmer F."/>
            <person name="Labrenz M."/>
            <person name="Spormann A.M."/>
            <person name="Op Den Camp H."/>
            <person name="Overmann J."/>
            <person name="Amann R."/>
            <person name="Jetten M.S.M."/>
            <person name="Mascher T."/>
            <person name="Medema M.H."/>
            <person name="Devos D.P."/>
            <person name="Kaster A.-K."/>
            <person name="Ovreas L."/>
            <person name="Rohde M."/>
            <person name="Galperin M.Y."/>
            <person name="Jogler C."/>
        </authorList>
    </citation>
    <scope>NUCLEOTIDE SEQUENCE [LARGE SCALE GENOMIC DNA]</scope>
    <source>
        <strain evidence="3 4">Poly51</strain>
    </source>
</reference>
<accession>A0A5C6FHV9</accession>
<organism evidence="3 4">
    <name type="scientific">Rubripirellula tenax</name>
    <dbReference type="NCBI Taxonomy" id="2528015"/>
    <lineage>
        <taxon>Bacteria</taxon>
        <taxon>Pseudomonadati</taxon>
        <taxon>Planctomycetota</taxon>
        <taxon>Planctomycetia</taxon>
        <taxon>Pirellulales</taxon>
        <taxon>Pirellulaceae</taxon>
        <taxon>Rubripirellula</taxon>
    </lineage>
</organism>
<keyword evidence="1" id="KW-0472">Membrane</keyword>
<feature type="transmembrane region" description="Helical" evidence="1">
    <location>
        <begin position="57"/>
        <end position="75"/>
    </location>
</feature>
<evidence type="ECO:0000259" key="2">
    <source>
        <dbReference type="Pfam" id="PF04116"/>
    </source>
</evidence>
<dbReference type="Proteomes" id="UP000318288">
    <property type="component" value="Unassembled WGS sequence"/>
</dbReference>
<comment type="caution">
    <text evidence="3">The sequence shown here is derived from an EMBL/GenBank/DDBJ whole genome shotgun (WGS) entry which is preliminary data.</text>
</comment>
<evidence type="ECO:0000256" key="1">
    <source>
        <dbReference type="SAM" id="Phobius"/>
    </source>
</evidence>
<gene>
    <name evidence="3" type="ORF">Poly51_19970</name>
</gene>
<evidence type="ECO:0000313" key="4">
    <source>
        <dbReference type="Proteomes" id="UP000318288"/>
    </source>
</evidence>
<feature type="transmembrane region" description="Helical" evidence="1">
    <location>
        <begin position="6"/>
        <end position="24"/>
    </location>
</feature>
<dbReference type="GO" id="GO:0016491">
    <property type="term" value="F:oxidoreductase activity"/>
    <property type="evidence" value="ECO:0007669"/>
    <property type="project" value="InterPro"/>
</dbReference>
<evidence type="ECO:0000313" key="3">
    <source>
        <dbReference type="EMBL" id="TWU59211.1"/>
    </source>
</evidence>
<dbReference type="GO" id="GO:0005506">
    <property type="term" value="F:iron ion binding"/>
    <property type="evidence" value="ECO:0007669"/>
    <property type="project" value="InterPro"/>
</dbReference>
<feature type="transmembrane region" description="Helical" evidence="1">
    <location>
        <begin position="138"/>
        <end position="159"/>
    </location>
</feature>
<protein>
    <submittedName>
        <fullName evidence="3">Fatty acid hydroxylase superfamily protein</fullName>
    </submittedName>
</protein>
<sequence length="267" mass="30111">MTGLGFGLYFAAVVGLFFWTRSYTWTEAEAMPPTGKKPGFGKQIRLSQAARDLFKFWGPRVLGVACIVSLLVRIVTGQPTWWDLVVAVGVVASWPIQEWLIHAWLEHRPPIRIGGREVELLITKTHRAHHRNPWDPKFGLTTTYFVIAFVGGVPMMWAIPYLLGWLTLGAAMTGNLVTFALILNYEWVHFLIHTSYVPQGRIYRRLWRNHRLHHFQNENYWFGLTMLGGDQLLGTHPKKDAAGHSQTVMNLGVDPVDPASSVGAKAG</sequence>